<evidence type="ECO:0000313" key="2">
    <source>
        <dbReference type="EMBL" id="CDF38854.1"/>
    </source>
</evidence>
<dbReference type="Proteomes" id="UP000012073">
    <property type="component" value="Unassembled WGS sequence"/>
</dbReference>
<accession>R7QL90</accession>
<protein>
    <submittedName>
        <fullName evidence="2">Uncharacterized protein</fullName>
    </submittedName>
</protein>
<dbReference type="RefSeq" id="XP_005718759.1">
    <property type="nucleotide sequence ID" value="XM_005718702.1"/>
</dbReference>
<proteinExistence type="predicted"/>
<keyword evidence="3" id="KW-1185">Reference proteome</keyword>
<dbReference type="GeneID" id="17326478"/>
<feature type="compositionally biased region" description="Polar residues" evidence="1">
    <location>
        <begin position="23"/>
        <end position="37"/>
    </location>
</feature>
<gene>
    <name evidence="2" type="ORF">CHC_T00006348001</name>
</gene>
<dbReference type="EMBL" id="HG001975">
    <property type="protein sequence ID" value="CDF38854.1"/>
    <property type="molecule type" value="Genomic_DNA"/>
</dbReference>
<name>R7QL90_CHOCR</name>
<dbReference type="AlphaFoldDB" id="R7QL90"/>
<evidence type="ECO:0000256" key="1">
    <source>
        <dbReference type="SAM" id="MobiDB-lite"/>
    </source>
</evidence>
<dbReference type="KEGG" id="ccp:CHC_T00006348001"/>
<reference evidence="3" key="1">
    <citation type="journal article" date="2013" name="Proc. Natl. Acad. Sci. U.S.A.">
        <title>Genome structure and metabolic features in the red seaweed Chondrus crispus shed light on evolution of the Archaeplastida.</title>
        <authorList>
            <person name="Collen J."/>
            <person name="Porcel B."/>
            <person name="Carre W."/>
            <person name="Ball S.G."/>
            <person name="Chaparro C."/>
            <person name="Tonon T."/>
            <person name="Barbeyron T."/>
            <person name="Michel G."/>
            <person name="Noel B."/>
            <person name="Valentin K."/>
            <person name="Elias M."/>
            <person name="Artiguenave F."/>
            <person name="Arun A."/>
            <person name="Aury J.M."/>
            <person name="Barbosa-Neto J.F."/>
            <person name="Bothwell J.H."/>
            <person name="Bouget F.Y."/>
            <person name="Brillet L."/>
            <person name="Cabello-Hurtado F."/>
            <person name="Capella-Gutierrez S."/>
            <person name="Charrier B."/>
            <person name="Cladiere L."/>
            <person name="Cock J.M."/>
            <person name="Coelho S.M."/>
            <person name="Colleoni C."/>
            <person name="Czjzek M."/>
            <person name="Da Silva C."/>
            <person name="Delage L."/>
            <person name="Denoeud F."/>
            <person name="Deschamps P."/>
            <person name="Dittami S.M."/>
            <person name="Gabaldon T."/>
            <person name="Gachon C.M."/>
            <person name="Groisillier A."/>
            <person name="Herve C."/>
            <person name="Jabbari K."/>
            <person name="Katinka M."/>
            <person name="Kloareg B."/>
            <person name="Kowalczyk N."/>
            <person name="Labadie K."/>
            <person name="Leblanc C."/>
            <person name="Lopez P.J."/>
            <person name="McLachlan D.H."/>
            <person name="Meslet-Cladiere L."/>
            <person name="Moustafa A."/>
            <person name="Nehr Z."/>
            <person name="Nyvall Collen P."/>
            <person name="Panaud O."/>
            <person name="Partensky F."/>
            <person name="Poulain J."/>
            <person name="Rensing S.A."/>
            <person name="Rousvoal S."/>
            <person name="Samson G."/>
            <person name="Symeonidi A."/>
            <person name="Weissenbach J."/>
            <person name="Zambounis A."/>
            <person name="Wincker P."/>
            <person name="Boyen C."/>
        </authorList>
    </citation>
    <scope>NUCLEOTIDE SEQUENCE [LARGE SCALE GENOMIC DNA]</scope>
    <source>
        <strain evidence="3">cv. Stackhouse</strain>
    </source>
</reference>
<sequence length="37" mass="4116">MSLRVGLPAEAAVVDDQHRRQELPNNNKQSSLPHLPP</sequence>
<organism evidence="2 3">
    <name type="scientific">Chondrus crispus</name>
    <name type="common">Carrageen Irish moss</name>
    <name type="synonym">Polymorpha crispa</name>
    <dbReference type="NCBI Taxonomy" id="2769"/>
    <lineage>
        <taxon>Eukaryota</taxon>
        <taxon>Rhodophyta</taxon>
        <taxon>Florideophyceae</taxon>
        <taxon>Rhodymeniophycidae</taxon>
        <taxon>Gigartinales</taxon>
        <taxon>Gigartinaceae</taxon>
        <taxon>Chondrus</taxon>
    </lineage>
</organism>
<feature type="region of interest" description="Disordered" evidence="1">
    <location>
        <begin position="1"/>
        <end position="37"/>
    </location>
</feature>
<dbReference type="Gramene" id="CDF38854">
    <property type="protein sequence ID" value="CDF38854"/>
    <property type="gene ID" value="CHC_T00006348001"/>
</dbReference>
<evidence type="ECO:0000313" key="3">
    <source>
        <dbReference type="Proteomes" id="UP000012073"/>
    </source>
</evidence>